<dbReference type="EMBL" id="FZQP02000703">
    <property type="protein sequence ID" value="VVC90089.1"/>
    <property type="molecule type" value="Genomic_DNA"/>
</dbReference>
<sequence length="129" mass="14962">MTNMLLLLFVAGCYCENTTYTTKYDGVNLDEILASERLLSSYVKCLLDKGPCTPDGKELKNNLPDAIENDCQKCSERQRVGADRVMQYIIDNRPEDWDELEKMYNEDGSYKKKYLERKEALKSSLEIRN</sequence>
<dbReference type="SUPFAM" id="SSF100910">
    <property type="entry name" value="Chemosensory protein Csp2"/>
    <property type="match status" value="1"/>
</dbReference>
<dbReference type="InterPro" id="IPR036682">
    <property type="entry name" value="OS_D_A10/PebIII_sf"/>
</dbReference>
<evidence type="ECO:0000313" key="2">
    <source>
        <dbReference type="EMBL" id="VVC90089.1"/>
    </source>
</evidence>
<dbReference type="InterPro" id="IPR005055">
    <property type="entry name" value="A10/PebIII"/>
</dbReference>
<dbReference type="Proteomes" id="UP000324832">
    <property type="component" value="Unassembled WGS sequence"/>
</dbReference>
<dbReference type="AlphaFoldDB" id="A0A5E4PYX8"/>
<reference evidence="2 3" key="1">
    <citation type="submission" date="2017-07" db="EMBL/GenBank/DDBJ databases">
        <authorList>
            <person name="Talla V."/>
            <person name="Backstrom N."/>
        </authorList>
    </citation>
    <scope>NUCLEOTIDE SEQUENCE [LARGE SCALE GENOMIC DNA]</scope>
</reference>
<proteinExistence type="predicted"/>
<accession>A0A5E4PYX8</accession>
<evidence type="ECO:0000313" key="3">
    <source>
        <dbReference type="Proteomes" id="UP000324832"/>
    </source>
</evidence>
<dbReference type="Gene3D" id="1.10.2080.10">
    <property type="entry name" value="Insect odorant-binding protein A10/Ejaculatory bulb-specific protein 3"/>
    <property type="match status" value="1"/>
</dbReference>
<feature type="chain" id="PRO_5022842817" evidence="1">
    <location>
        <begin position="16"/>
        <end position="129"/>
    </location>
</feature>
<protein>
    <submittedName>
        <fullName evidence="2">Uncharacterized protein</fullName>
    </submittedName>
</protein>
<organism evidence="2 3">
    <name type="scientific">Leptidea sinapis</name>
    <dbReference type="NCBI Taxonomy" id="189913"/>
    <lineage>
        <taxon>Eukaryota</taxon>
        <taxon>Metazoa</taxon>
        <taxon>Ecdysozoa</taxon>
        <taxon>Arthropoda</taxon>
        <taxon>Hexapoda</taxon>
        <taxon>Insecta</taxon>
        <taxon>Pterygota</taxon>
        <taxon>Neoptera</taxon>
        <taxon>Endopterygota</taxon>
        <taxon>Lepidoptera</taxon>
        <taxon>Glossata</taxon>
        <taxon>Ditrysia</taxon>
        <taxon>Papilionoidea</taxon>
        <taxon>Pieridae</taxon>
        <taxon>Dismorphiinae</taxon>
        <taxon>Leptidea</taxon>
    </lineage>
</organism>
<dbReference type="PANTHER" id="PTHR11257">
    <property type="entry name" value="CHEMOSENSORY PROTEIN-RELATED"/>
    <property type="match status" value="1"/>
</dbReference>
<name>A0A5E4PYX8_9NEOP</name>
<evidence type="ECO:0000256" key="1">
    <source>
        <dbReference type="SAM" id="SignalP"/>
    </source>
</evidence>
<gene>
    <name evidence="2" type="ORF">LSINAPIS_LOCUS3080</name>
</gene>
<keyword evidence="3" id="KW-1185">Reference proteome</keyword>
<feature type="signal peptide" evidence="1">
    <location>
        <begin position="1"/>
        <end position="15"/>
    </location>
</feature>
<keyword evidence="1" id="KW-0732">Signal</keyword>
<dbReference type="Pfam" id="PF03392">
    <property type="entry name" value="OS-D"/>
    <property type="match status" value="1"/>
</dbReference>
<dbReference type="PANTHER" id="PTHR11257:SF12">
    <property type="entry name" value="EJACULATORY BULB-SPECIFIC PROTEIN 3-RELATED"/>
    <property type="match status" value="1"/>
</dbReference>